<proteinExistence type="predicted"/>
<evidence type="ECO:0000256" key="2">
    <source>
        <dbReference type="SAM" id="MobiDB-lite"/>
    </source>
</evidence>
<protein>
    <recommendedName>
        <fullName evidence="3">Xylanolytic transcriptional activator regulatory domain-containing protein</fullName>
    </recommendedName>
</protein>
<dbReference type="InterPro" id="IPR007219">
    <property type="entry name" value="XnlR_reg_dom"/>
</dbReference>
<dbReference type="Proteomes" id="UP000027920">
    <property type="component" value="Unassembled WGS sequence"/>
</dbReference>
<evidence type="ECO:0000313" key="4">
    <source>
        <dbReference type="EMBL" id="KEF52113.1"/>
    </source>
</evidence>
<dbReference type="EMBL" id="AMGV01000019">
    <property type="protein sequence ID" value="KEF52113.1"/>
    <property type="molecule type" value="Genomic_DNA"/>
</dbReference>
<dbReference type="VEuPathDB" id="FungiDB:A1O9_11739"/>
<accession>A0A072NYK9</accession>
<organism evidence="4 5">
    <name type="scientific">Exophiala aquamarina CBS 119918</name>
    <dbReference type="NCBI Taxonomy" id="1182545"/>
    <lineage>
        <taxon>Eukaryota</taxon>
        <taxon>Fungi</taxon>
        <taxon>Dikarya</taxon>
        <taxon>Ascomycota</taxon>
        <taxon>Pezizomycotina</taxon>
        <taxon>Eurotiomycetes</taxon>
        <taxon>Chaetothyriomycetidae</taxon>
        <taxon>Chaetothyriales</taxon>
        <taxon>Herpotrichiellaceae</taxon>
        <taxon>Exophiala</taxon>
    </lineage>
</organism>
<reference evidence="4 5" key="1">
    <citation type="submission" date="2013-03" db="EMBL/GenBank/DDBJ databases">
        <title>The Genome Sequence of Exophiala aquamarina CBS 119918.</title>
        <authorList>
            <consortium name="The Broad Institute Genomics Platform"/>
            <person name="Cuomo C."/>
            <person name="de Hoog S."/>
            <person name="Gorbushina A."/>
            <person name="Walker B."/>
            <person name="Young S.K."/>
            <person name="Zeng Q."/>
            <person name="Gargeya S."/>
            <person name="Fitzgerald M."/>
            <person name="Haas B."/>
            <person name="Abouelleil A."/>
            <person name="Allen A.W."/>
            <person name="Alvarado L."/>
            <person name="Arachchi H.M."/>
            <person name="Berlin A.M."/>
            <person name="Chapman S.B."/>
            <person name="Gainer-Dewar J."/>
            <person name="Goldberg J."/>
            <person name="Griggs A."/>
            <person name="Gujja S."/>
            <person name="Hansen M."/>
            <person name="Howarth C."/>
            <person name="Imamovic A."/>
            <person name="Ireland A."/>
            <person name="Larimer J."/>
            <person name="McCowan C."/>
            <person name="Murphy C."/>
            <person name="Pearson M."/>
            <person name="Poon T.W."/>
            <person name="Priest M."/>
            <person name="Roberts A."/>
            <person name="Saif S."/>
            <person name="Shea T."/>
            <person name="Sisk P."/>
            <person name="Sykes S."/>
            <person name="Wortman J."/>
            <person name="Nusbaum C."/>
            <person name="Birren B."/>
        </authorList>
    </citation>
    <scope>NUCLEOTIDE SEQUENCE [LARGE SCALE GENOMIC DNA]</scope>
    <source>
        <strain evidence="4 5">CBS 119918</strain>
    </source>
</reference>
<keyword evidence="5" id="KW-1185">Reference proteome</keyword>
<dbReference type="InterPro" id="IPR052761">
    <property type="entry name" value="Fungal_Detox/Toxin_TFs"/>
</dbReference>
<evidence type="ECO:0000259" key="3">
    <source>
        <dbReference type="SMART" id="SM00906"/>
    </source>
</evidence>
<name>A0A072NYK9_9EURO</name>
<dbReference type="GO" id="GO:0003677">
    <property type="term" value="F:DNA binding"/>
    <property type="evidence" value="ECO:0007669"/>
    <property type="project" value="InterPro"/>
</dbReference>
<dbReference type="STRING" id="1182545.A0A072NYK9"/>
<evidence type="ECO:0000313" key="5">
    <source>
        <dbReference type="Proteomes" id="UP000027920"/>
    </source>
</evidence>
<dbReference type="OrthoDB" id="4113440at2759"/>
<dbReference type="SMART" id="SM00906">
    <property type="entry name" value="Fungal_trans"/>
    <property type="match status" value="1"/>
</dbReference>
<dbReference type="Pfam" id="PF04082">
    <property type="entry name" value="Fungal_trans"/>
    <property type="match status" value="1"/>
</dbReference>
<gene>
    <name evidence="4" type="ORF">A1O9_11739</name>
</gene>
<feature type="region of interest" description="Disordered" evidence="2">
    <location>
        <begin position="1"/>
        <end position="62"/>
    </location>
</feature>
<dbReference type="AlphaFoldDB" id="A0A072NYK9"/>
<feature type="domain" description="Xylanolytic transcriptional activator regulatory" evidence="3">
    <location>
        <begin position="252"/>
        <end position="324"/>
    </location>
</feature>
<dbReference type="PANTHER" id="PTHR47425">
    <property type="entry name" value="FARB-RELATED"/>
    <property type="match status" value="1"/>
</dbReference>
<dbReference type="GeneID" id="25286636"/>
<dbReference type="CDD" id="cd12148">
    <property type="entry name" value="fungal_TF_MHR"/>
    <property type="match status" value="1"/>
</dbReference>
<keyword evidence="1" id="KW-0539">Nucleus</keyword>
<comment type="caution">
    <text evidence="4">The sequence shown here is derived from an EMBL/GenBank/DDBJ whole genome shotgun (WGS) entry which is preliminary data.</text>
</comment>
<sequence>MQTPFLKPTERGKRPVGPSVTKIQLERETSSPSTQQFNNTSGSQLEMNNGSTSSAEEYTNAQDEQEFNWQAAAAQSLPSPQPLDVSIGLYNNGLSWAEADRSAHGQNLPPFVRPMPSWLTTEDIEYLWCKGALQVPEPELRDNLVQCYILYIHPCFPLIDLEAFQASLQDPSRHESISLLLFQAIMFASSPWADIKLVRKLGFWTRKAMRSAFYLKTILLYNLNYERDNFVNVQALLLLSSWWDGPNGYKDGYYWCGLAISTARSIGLNRDVHRQNVPPSVRKLRRKVWWTCLTRDTLTTLAGNRAPRVKDSDFNVPELTLGDFHIHEPNSVTTPWDVSRDANSQTQLAIICIAMSKICRIISHILELAFRENSLGQTGILYPKEEFDTSANDLDPQAPRKDFKLHACEEELRCWRDEVPEEALHCSPSPIVALPHEQAPFLHRAIVSCLYFMAKFSLNRPSVFFDKTALTPKSGQPQPSQRRMRSAAGSINKIMIDLCKVDLMRSLPSTAICCIVASSMCHIADIKSVEEDIRQYGVRRIEECKQALLELADSHLSAKWAANFLTFAASHFTRTSHRTMIGLEAQGGPLKQIQPLLGNSFPPDPSFGVDSVAPNAEMTTISMTELEPWQPTDINALETDSSADNTLMLLQDGDPSFPSFPNMQLGLERYFESFNEMSYGRDFGSLL</sequence>
<dbReference type="GO" id="GO:0006351">
    <property type="term" value="P:DNA-templated transcription"/>
    <property type="evidence" value="ECO:0007669"/>
    <property type="project" value="InterPro"/>
</dbReference>
<dbReference type="RefSeq" id="XP_013254703.1">
    <property type="nucleotide sequence ID" value="XM_013399249.1"/>
</dbReference>
<dbReference type="PANTHER" id="PTHR47425:SF2">
    <property type="entry name" value="FARB-RELATED"/>
    <property type="match status" value="1"/>
</dbReference>
<dbReference type="HOGENOM" id="CLU_006329_2_2_1"/>
<evidence type="ECO:0000256" key="1">
    <source>
        <dbReference type="ARBA" id="ARBA00023242"/>
    </source>
</evidence>
<dbReference type="GO" id="GO:0008270">
    <property type="term" value="F:zinc ion binding"/>
    <property type="evidence" value="ECO:0007669"/>
    <property type="project" value="InterPro"/>
</dbReference>
<feature type="compositionally biased region" description="Polar residues" evidence="2">
    <location>
        <begin position="30"/>
        <end position="62"/>
    </location>
</feature>